<dbReference type="EMBL" id="HBGU01011545">
    <property type="protein sequence ID" value="CAD9415684.1"/>
    <property type="molecule type" value="Transcribed_RNA"/>
</dbReference>
<dbReference type="InterPro" id="IPR021861">
    <property type="entry name" value="THO_THOC1"/>
</dbReference>
<protein>
    <submittedName>
        <fullName evidence="1">Uncharacterized protein</fullName>
    </submittedName>
</protein>
<sequence length="263" mass="28733">MGEGGGGGAEELREVYFAKFLTSPKLIQLQLRDGYFRRHVLVQLLIFLQAVSTESKNMPALSAAQRKEVEALHKRCMGLLPGIQPGGARFAKAVLTMLEREEHWIKWKASGCVPFDKAASISRAEAEGTRKRKASGGGTGKRMQLGNASLTRLWNMGGNSLEDIARKTQDVTPTLEEYLKPVLVDMDPAEGIEEEYKKKNDKVYSWKALRLMAKKDVGLLSKVSAPNGGLEAAVTSLFDSLKGAPAESAEQESALDKVDKPDA</sequence>
<dbReference type="PANTHER" id="PTHR13265:SF0">
    <property type="entry name" value="HPR1"/>
    <property type="match status" value="1"/>
</dbReference>
<accession>A0A7S2C5F8</accession>
<name>A0A7S2C5F8_9EUKA</name>
<dbReference type="Pfam" id="PF11957">
    <property type="entry name" value="efThoc1"/>
    <property type="match status" value="1"/>
</dbReference>
<proteinExistence type="predicted"/>
<dbReference type="GO" id="GO:0006406">
    <property type="term" value="P:mRNA export from nucleus"/>
    <property type="evidence" value="ECO:0007669"/>
    <property type="project" value="TreeGrafter"/>
</dbReference>
<reference evidence="1" key="1">
    <citation type="submission" date="2021-01" db="EMBL/GenBank/DDBJ databases">
        <authorList>
            <person name="Corre E."/>
            <person name="Pelletier E."/>
            <person name="Niang G."/>
            <person name="Scheremetjew M."/>
            <person name="Finn R."/>
            <person name="Kale V."/>
            <person name="Holt S."/>
            <person name="Cochrane G."/>
            <person name="Meng A."/>
            <person name="Brown T."/>
            <person name="Cohen L."/>
        </authorList>
    </citation>
    <scope>NUCLEOTIDE SEQUENCE</scope>
    <source>
        <strain evidence="1">UTEX LB 985</strain>
    </source>
</reference>
<organism evidence="1">
    <name type="scientific">Haptolina brevifila</name>
    <dbReference type="NCBI Taxonomy" id="156173"/>
    <lineage>
        <taxon>Eukaryota</taxon>
        <taxon>Haptista</taxon>
        <taxon>Haptophyta</taxon>
        <taxon>Prymnesiophyceae</taxon>
        <taxon>Prymnesiales</taxon>
        <taxon>Prymnesiaceae</taxon>
        <taxon>Haptolina</taxon>
    </lineage>
</organism>
<evidence type="ECO:0000313" key="1">
    <source>
        <dbReference type="EMBL" id="CAD9415684.1"/>
    </source>
</evidence>
<dbReference type="AlphaFoldDB" id="A0A7S2C5F8"/>
<dbReference type="GO" id="GO:0000445">
    <property type="term" value="C:THO complex part of transcription export complex"/>
    <property type="evidence" value="ECO:0007669"/>
    <property type="project" value="TreeGrafter"/>
</dbReference>
<dbReference type="PANTHER" id="PTHR13265">
    <property type="entry name" value="THO COMPLEX SUBUNIT 1"/>
    <property type="match status" value="1"/>
</dbReference>
<gene>
    <name evidence="1" type="ORF">CBRE1094_LOCUS6351</name>
</gene>